<evidence type="ECO:0000313" key="3">
    <source>
        <dbReference type="Proteomes" id="UP000478505"/>
    </source>
</evidence>
<organism evidence="2 3">
    <name type="scientific">Psychroflexus aurantiacus</name>
    <dbReference type="NCBI Taxonomy" id="2709310"/>
    <lineage>
        <taxon>Bacteria</taxon>
        <taxon>Pseudomonadati</taxon>
        <taxon>Bacteroidota</taxon>
        <taxon>Flavobacteriia</taxon>
        <taxon>Flavobacteriales</taxon>
        <taxon>Flavobacteriaceae</taxon>
        <taxon>Psychroflexus</taxon>
    </lineage>
</organism>
<protein>
    <submittedName>
        <fullName evidence="2">Glycosyltransferase</fullName>
    </submittedName>
</protein>
<dbReference type="InterPro" id="IPR029044">
    <property type="entry name" value="Nucleotide-diphossugar_trans"/>
</dbReference>
<name>A0A6B3QYM9_9FLAO</name>
<feature type="domain" description="Glycosyltransferase 2-like" evidence="1">
    <location>
        <begin position="47"/>
        <end position="115"/>
    </location>
</feature>
<proteinExistence type="predicted"/>
<dbReference type="CDD" id="cd00761">
    <property type="entry name" value="Glyco_tranf_GTA_type"/>
    <property type="match status" value="1"/>
</dbReference>
<dbReference type="Gene3D" id="3.90.550.10">
    <property type="entry name" value="Spore Coat Polysaccharide Biosynthesis Protein SpsA, Chain A"/>
    <property type="match status" value="1"/>
</dbReference>
<comment type="caution">
    <text evidence="2">The sequence shown here is derived from an EMBL/GenBank/DDBJ whole genome shotgun (WGS) entry which is preliminary data.</text>
</comment>
<dbReference type="Proteomes" id="UP000478505">
    <property type="component" value="Unassembled WGS sequence"/>
</dbReference>
<dbReference type="SUPFAM" id="SSF53448">
    <property type="entry name" value="Nucleotide-diphospho-sugar transferases"/>
    <property type="match status" value="1"/>
</dbReference>
<dbReference type="InterPro" id="IPR001173">
    <property type="entry name" value="Glyco_trans_2-like"/>
</dbReference>
<sequence>MTSNLTLEVLISTMNRKDLSFLDHMFPDVNTSMYSILIINQTQFEEDLLSSHPKIRVINSKTFGLSKSRNLAIDNAVGDILLFSDDDVQYLPDFENTILKAYATYPEAALISFQFLNEQGDLAKLYPKREGYLTSSKRPLSSVELTFKRESAVSLNLRMDERFGLGSIFASGEEQLFKNAFLKNKLKTAYVAEPLLIHPGKTSASSLDKAKSIEATAAQKYMLYNNLTYLWLVKYVFFLFRQGYISFYDQVYAYNSGMKAISKLKALRDEN</sequence>
<accession>A0A6B3QYM9</accession>
<dbReference type="GO" id="GO:0016740">
    <property type="term" value="F:transferase activity"/>
    <property type="evidence" value="ECO:0007669"/>
    <property type="project" value="UniProtKB-KW"/>
</dbReference>
<keyword evidence="2" id="KW-0808">Transferase</keyword>
<evidence type="ECO:0000259" key="1">
    <source>
        <dbReference type="Pfam" id="PF00535"/>
    </source>
</evidence>
<dbReference type="AlphaFoldDB" id="A0A6B3QYM9"/>
<dbReference type="RefSeq" id="WP_164004100.1">
    <property type="nucleotide sequence ID" value="NZ_JAAIKD010000002.1"/>
</dbReference>
<reference evidence="2 3" key="1">
    <citation type="submission" date="2020-02" db="EMBL/GenBank/DDBJ databases">
        <title>Flavobacteriaceae Psychroflexus bacterium YR1-1, complete genome.</title>
        <authorList>
            <person name="Li Y."/>
            <person name="Wu S."/>
        </authorList>
    </citation>
    <scope>NUCLEOTIDE SEQUENCE [LARGE SCALE GENOMIC DNA]</scope>
    <source>
        <strain evidence="2 3">YR1-1</strain>
    </source>
</reference>
<dbReference type="EMBL" id="JAAIKD010000002">
    <property type="protein sequence ID" value="NEV93383.1"/>
    <property type="molecule type" value="Genomic_DNA"/>
</dbReference>
<keyword evidence="3" id="KW-1185">Reference proteome</keyword>
<evidence type="ECO:0000313" key="2">
    <source>
        <dbReference type="EMBL" id="NEV93383.1"/>
    </source>
</evidence>
<gene>
    <name evidence="2" type="ORF">G3567_04360</name>
</gene>
<dbReference type="Pfam" id="PF00535">
    <property type="entry name" value="Glycos_transf_2"/>
    <property type="match status" value="1"/>
</dbReference>